<dbReference type="AlphaFoldDB" id="A0A1Y3KT17"/>
<protein>
    <submittedName>
        <fullName evidence="1">Uncharacterized protein</fullName>
    </submittedName>
</protein>
<dbReference type="EMBL" id="NFSB01000084">
    <property type="protein sequence ID" value="OUM28244.1"/>
    <property type="molecule type" value="Genomic_DNA"/>
</dbReference>
<organism evidence="1 2">
    <name type="scientific">Pseudomonas putida</name>
    <name type="common">Arthrobacter siderocapsulatus</name>
    <dbReference type="NCBI Taxonomy" id="303"/>
    <lineage>
        <taxon>Bacteria</taxon>
        <taxon>Pseudomonadati</taxon>
        <taxon>Pseudomonadota</taxon>
        <taxon>Gammaproteobacteria</taxon>
        <taxon>Pseudomonadales</taxon>
        <taxon>Pseudomonadaceae</taxon>
        <taxon>Pseudomonas</taxon>
    </lineage>
</organism>
<sequence length="73" mass="7795">MLSLPAAWLAELNDQSAFAGRSEGRAEVLAELALSAHRRRDVDAHQSAGKVAHGHSFVGILRSTQGGFGRARQ</sequence>
<reference evidence="1 2" key="1">
    <citation type="submission" date="2017-05" db="EMBL/GenBank/DDBJ databases">
        <title>Whole genome sequence of Pseudomonas putida isolate 1312 commercialized as a biostimulant.</title>
        <authorList>
            <person name="Crovadore J."/>
            <person name="Blanc P."/>
            <person name="Chablais R."/>
            <person name="Cochard B."/>
            <person name="Grizard D."/>
            <person name="Lefort F."/>
        </authorList>
    </citation>
    <scope>NUCLEOTIDE SEQUENCE [LARGE SCALE GENOMIC DNA]</scope>
    <source>
        <strain evidence="1 2">1312</strain>
    </source>
</reference>
<gene>
    <name evidence="1" type="ORF">B8W72_20500</name>
</gene>
<name>A0A1Y3KT17_PSEPU</name>
<dbReference type="Proteomes" id="UP000196082">
    <property type="component" value="Unassembled WGS sequence"/>
</dbReference>
<evidence type="ECO:0000313" key="1">
    <source>
        <dbReference type="EMBL" id="OUM28244.1"/>
    </source>
</evidence>
<evidence type="ECO:0000313" key="2">
    <source>
        <dbReference type="Proteomes" id="UP000196082"/>
    </source>
</evidence>
<accession>A0A1Y3KT17</accession>
<proteinExistence type="predicted"/>
<comment type="caution">
    <text evidence="1">The sequence shown here is derived from an EMBL/GenBank/DDBJ whole genome shotgun (WGS) entry which is preliminary data.</text>
</comment>